<dbReference type="PANTHER" id="PTHR13055">
    <property type="entry name" value="TUMOR ENDOTHELIAL MARKER 7 RELATED"/>
    <property type="match status" value="1"/>
</dbReference>
<proteinExistence type="predicted"/>
<name>A0A8J5JPJ5_HOMAM</name>
<comment type="subcellular location">
    <subcellularLocation>
        <location evidence="1">Membrane</location>
        <topology evidence="1">Single-pass type I membrane protein</topology>
    </subcellularLocation>
</comment>
<sequence>MAVVWRSVVTSLTVLVLFIINTSNAHINDADYNRYVLYDEDAREVEDFEFQPLDRQRRDVRRNPSEVDDMDSKMTVQKLQNMKSAVTLKNYKGDKNPLITDMKKKPTLLKSPTTVASVATPSDSVSVNTSTSGEIPVTTSTTTTITTTVTSTPMPNNETQVNIQDNRTGGLTTVGVVALCGFSMVEASQNVTEEKHEDSVTPLITTANVTVSDSSSLDDVDSPVHVEVNDDNTDSDIEDFIPDNTTIDNHKYYRSHTYLDSEDAQHFWVDLDSLNEEKVITNEMLSTSHRRAATVTLTFEFPFYGHKLRNITIATGGFLFTGQFVHTWLAATQYIAPLMANFDTSMSNDAYVMYADNGTSFTVQWNNVLLKDRADAGTFTFQATLHKSGDIVFTYKQVPVIITAIGDDHHPVKVGLSDAYIVDRTIFFVRRKTIYEYHKIDMKKNSMIGNWTAILFEALPTCVSINSCSDCLSPKISFQCQWCSRIARCSNGLDRHRQEWLHHRCEAYHVQNPEECVEPPATITPVDTFGHNASVEPYSKGSQASSATNNSSSRGSNLPNQDTSASLPSPDLPLTSTNASAFSLNNTSNQNTSFSPPSYQVPSASPFLPHPSPFPPSSTPLPSSPSALDASDENRVILSDGEPDTLASTSGRGKEQSSSSVGTVIGVVFLVALVLGIAGWVTYAYFFPHSASGQILIQYRPSTWSWKMGEARYTAASIHSIHM</sequence>
<reference evidence="8" key="1">
    <citation type="journal article" date="2021" name="Sci. Adv.">
        <title>The American lobster genome reveals insights on longevity, neural, and immune adaptations.</title>
        <authorList>
            <person name="Polinski J.M."/>
            <person name="Zimin A.V."/>
            <person name="Clark K.F."/>
            <person name="Kohn A.B."/>
            <person name="Sadowski N."/>
            <person name="Timp W."/>
            <person name="Ptitsyn A."/>
            <person name="Khanna P."/>
            <person name="Romanova D.Y."/>
            <person name="Williams P."/>
            <person name="Greenwood S.J."/>
            <person name="Moroz L.L."/>
            <person name="Walt D.R."/>
            <person name="Bodnar A.G."/>
        </authorList>
    </citation>
    <scope>NUCLEOTIDE SEQUENCE</scope>
    <source>
        <strain evidence="8">GMGI-L3</strain>
    </source>
</reference>
<keyword evidence="9" id="KW-1185">Reference proteome</keyword>
<evidence type="ECO:0000256" key="7">
    <source>
        <dbReference type="SAM" id="SignalP"/>
    </source>
</evidence>
<feature type="region of interest" description="Disordered" evidence="5">
    <location>
        <begin position="519"/>
        <end position="630"/>
    </location>
</feature>
<organism evidence="8 9">
    <name type="scientific">Homarus americanus</name>
    <name type="common">American lobster</name>
    <dbReference type="NCBI Taxonomy" id="6706"/>
    <lineage>
        <taxon>Eukaryota</taxon>
        <taxon>Metazoa</taxon>
        <taxon>Ecdysozoa</taxon>
        <taxon>Arthropoda</taxon>
        <taxon>Crustacea</taxon>
        <taxon>Multicrustacea</taxon>
        <taxon>Malacostraca</taxon>
        <taxon>Eumalacostraca</taxon>
        <taxon>Eucarida</taxon>
        <taxon>Decapoda</taxon>
        <taxon>Pleocyemata</taxon>
        <taxon>Astacidea</taxon>
        <taxon>Nephropoidea</taxon>
        <taxon>Nephropidae</taxon>
        <taxon>Homarus</taxon>
    </lineage>
</organism>
<feature type="compositionally biased region" description="Polar residues" evidence="5">
    <location>
        <begin position="574"/>
        <end position="601"/>
    </location>
</feature>
<evidence type="ECO:0000313" key="8">
    <source>
        <dbReference type="EMBL" id="KAG7159896.1"/>
    </source>
</evidence>
<feature type="signal peptide" evidence="7">
    <location>
        <begin position="1"/>
        <end position="25"/>
    </location>
</feature>
<feature type="compositionally biased region" description="Low complexity" evidence="5">
    <location>
        <begin position="541"/>
        <end position="557"/>
    </location>
</feature>
<evidence type="ECO:0000256" key="1">
    <source>
        <dbReference type="ARBA" id="ARBA00004479"/>
    </source>
</evidence>
<comment type="caution">
    <text evidence="8">The sequence shown here is derived from an EMBL/GenBank/DDBJ whole genome shotgun (WGS) entry which is preliminary data.</text>
</comment>
<feature type="compositionally biased region" description="Polar residues" evidence="5">
    <location>
        <begin position="558"/>
        <end position="567"/>
    </location>
</feature>
<feature type="compositionally biased region" description="Pro residues" evidence="5">
    <location>
        <begin position="608"/>
        <end position="623"/>
    </location>
</feature>
<dbReference type="Proteomes" id="UP000747542">
    <property type="component" value="Unassembled WGS sequence"/>
</dbReference>
<evidence type="ECO:0000256" key="6">
    <source>
        <dbReference type="SAM" id="Phobius"/>
    </source>
</evidence>
<dbReference type="GO" id="GO:0016020">
    <property type="term" value="C:membrane"/>
    <property type="evidence" value="ECO:0007669"/>
    <property type="project" value="UniProtKB-SubCell"/>
</dbReference>
<protein>
    <submittedName>
        <fullName evidence="8">Plexin domain-containing protein 2-like</fullName>
    </submittedName>
</protein>
<feature type="transmembrane region" description="Helical" evidence="6">
    <location>
        <begin position="664"/>
        <end position="686"/>
    </location>
</feature>
<evidence type="ECO:0000256" key="2">
    <source>
        <dbReference type="ARBA" id="ARBA00022692"/>
    </source>
</evidence>
<gene>
    <name evidence="8" type="primary">PLXDC2-L</name>
    <name evidence="8" type="ORF">Hamer_G017328</name>
</gene>
<dbReference type="Gene3D" id="3.30.1680.10">
    <property type="entry name" value="ligand-binding face of the semaphorins, domain 2"/>
    <property type="match status" value="1"/>
</dbReference>
<accession>A0A8J5JPJ5</accession>
<evidence type="ECO:0000256" key="4">
    <source>
        <dbReference type="ARBA" id="ARBA00022989"/>
    </source>
</evidence>
<dbReference type="PANTHER" id="PTHR13055:SF12">
    <property type="entry name" value="LD40707P"/>
    <property type="match status" value="1"/>
</dbReference>
<evidence type="ECO:0000256" key="3">
    <source>
        <dbReference type="ARBA" id="ARBA00022729"/>
    </source>
</evidence>
<feature type="chain" id="PRO_5035209192" evidence="7">
    <location>
        <begin position="26"/>
        <end position="723"/>
    </location>
</feature>
<keyword evidence="6" id="KW-0472">Membrane</keyword>
<keyword evidence="3 7" id="KW-0732">Signal</keyword>
<keyword evidence="4 6" id="KW-1133">Transmembrane helix</keyword>
<evidence type="ECO:0000256" key="5">
    <source>
        <dbReference type="SAM" id="MobiDB-lite"/>
    </source>
</evidence>
<dbReference type="AlphaFoldDB" id="A0A8J5JPJ5"/>
<dbReference type="InterPro" id="IPR031152">
    <property type="entry name" value="PLXDC"/>
</dbReference>
<dbReference type="EMBL" id="JAHLQT010031743">
    <property type="protein sequence ID" value="KAG7159896.1"/>
    <property type="molecule type" value="Genomic_DNA"/>
</dbReference>
<evidence type="ECO:0000313" key="9">
    <source>
        <dbReference type="Proteomes" id="UP000747542"/>
    </source>
</evidence>
<keyword evidence="2 6" id="KW-0812">Transmembrane</keyword>